<comment type="similarity">
    <text evidence="1">Belongs to the methyltransferase superfamily.</text>
</comment>
<keyword evidence="4" id="KW-0934">Plastid</keyword>
<keyword evidence="6" id="KW-0809">Transit peptide</keyword>
<proteinExistence type="inferred from homology"/>
<organism evidence="9 10">
    <name type="scientific">Momordica charantia</name>
    <name type="common">Bitter gourd</name>
    <name type="synonym">Balsam pear</name>
    <dbReference type="NCBI Taxonomy" id="3673"/>
    <lineage>
        <taxon>Eukaryota</taxon>
        <taxon>Viridiplantae</taxon>
        <taxon>Streptophyta</taxon>
        <taxon>Embryophyta</taxon>
        <taxon>Tracheophyta</taxon>
        <taxon>Spermatophyta</taxon>
        <taxon>Magnoliopsida</taxon>
        <taxon>eudicotyledons</taxon>
        <taxon>Gunneridae</taxon>
        <taxon>Pentapetalae</taxon>
        <taxon>rosids</taxon>
        <taxon>fabids</taxon>
        <taxon>Cucurbitales</taxon>
        <taxon>Cucurbitaceae</taxon>
        <taxon>Momordiceae</taxon>
        <taxon>Momordica</taxon>
    </lineage>
</organism>
<evidence type="ECO:0000259" key="8">
    <source>
        <dbReference type="Pfam" id="PF08241"/>
    </source>
</evidence>
<keyword evidence="5" id="KW-0808">Transferase</keyword>
<evidence type="ECO:0000256" key="4">
    <source>
        <dbReference type="ARBA" id="ARBA00022640"/>
    </source>
</evidence>
<dbReference type="Proteomes" id="UP000504603">
    <property type="component" value="Unplaced"/>
</dbReference>
<gene>
    <name evidence="10" type="primary">LOC111016077</name>
</gene>
<keyword evidence="9" id="KW-1185">Reference proteome</keyword>
<keyword evidence="3 10" id="KW-0489">Methyltransferase</keyword>
<dbReference type="GeneID" id="111016077"/>
<name>A0A6J1D0A7_MOMCH</name>
<evidence type="ECO:0000256" key="7">
    <source>
        <dbReference type="ARBA" id="ARBA00060463"/>
    </source>
</evidence>
<evidence type="ECO:0000313" key="10">
    <source>
        <dbReference type="RefSeq" id="XP_022147083.1"/>
    </source>
</evidence>
<reference evidence="10" key="1">
    <citation type="submission" date="2025-08" db="UniProtKB">
        <authorList>
            <consortium name="RefSeq"/>
        </authorList>
    </citation>
    <scope>IDENTIFICATION</scope>
    <source>
        <strain evidence="10">OHB3-1</strain>
    </source>
</reference>
<feature type="domain" description="Methyltransferase type 11" evidence="8">
    <location>
        <begin position="189"/>
        <end position="288"/>
    </location>
</feature>
<dbReference type="KEGG" id="mcha:111016077"/>
<evidence type="ECO:0000313" key="9">
    <source>
        <dbReference type="Proteomes" id="UP000504603"/>
    </source>
</evidence>
<protein>
    <submittedName>
        <fullName evidence="10">Uncharacterized methyltransferase At1g78140, chloroplastic</fullName>
    </submittedName>
</protein>
<dbReference type="GO" id="GO:0008757">
    <property type="term" value="F:S-adenosylmethionine-dependent methyltransferase activity"/>
    <property type="evidence" value="ECO:0007669"/>
    <property type="project" value="InterPro"/>
</dbReference>
<dbReference type="SUPFAM" id="SSF53335">
    <property type="entry name" value="S-adenosyl-L-methionine-dependent methyltransferases"/>
    <property type="match status" value="1"/>
</dbReference>
<comment type="subcellular location">
    <subcellularLocation>
        <location evidence="7">Plastid</location>
        <location evidence="7">Chloroplast</location>
        <location evidence="7">Plastoglobule</location>
    </subcellularLocation>
</comment>
<evidence type="ECO:0000256" key="2">
    <source>
        <dbReference type="ARBA" id="ARBA00022528"/>
    </source>
</evidence>
<evidence type="ECO:0000256" key="6">
    <source>
        <dbReference type="ARBA" id="ARBA00022946"/>
    </source>
</evidence>
<accession>A0A6J1D0A7</accession>
<keyword evidence="2" id="KW-0150">Chloroplast</keyword>
<dbReference type="FunFam" id="3.40.50.150:FF:000144">
    <property type="entry name" value="Putative methyltransferase, chloroplastic"/>
    <property type="match status" value="1"/>
</dbReference>
<dbReference type="InterPro" id="IPR013216">
    <property type="entry name" value="Methyltransf_11"/>
</dbReference>
<dbReference type="OrthoDB" id="10017101at2759"/>
<dbReference type="AlphaFoldDB" id="A0A6J1D0A7"/>
<dbReference type="PANTHER" id="PTHR43591">
    <property type="entry name" value="METHYLTRANSFERASE"/>
    <property type="match status" value="1"/>
</dbReference>
<evidence type="ECO:0000256" key="3">
    <source>
        <dbReference type="ARBA" id="ARBA00022603"/>
    </source>
</evidence>
<sequence length="355" mass="38658">MAAVVAKHMLLAFVPTRLCFFRRCCFFNFDSPTLSISTRISASTVPASSIASMDTRLQPSDSSILDREVNNIENILACSVCYGPLTAAAAGSGLSVESTNGYQLECGTCRKTFTGSGTHLDLTIASGNNNYGDPMPASTEIFRTRLVSFLYERGWRQSFSVALGFPGPETEFELIRTFMTPILGGNIIDASCGSGLFSRIFAKSGLFSSVVALDYSENMLKQCYEFIQQEENFPRENLVLIRADIARLPFASNSVDAVHAGAALHCWPSPSAAVAEISRILRPGGVFVASTFIADGPFSFIPFLGTQRERVKQITGSHIVLSERELEELCRACGLVGFRCVRNRLFVMISATKPS</sequence>
<dbReference type="CDD" id="cd02440">
    <property type="entry name" value="AdoMet_MTases"/>
    <property type="match status" value="1"/>
</dbReference>
<evidence type="ECO:0000256" key="1">
    <source>
        <dbReference type="ARBA" id="ARBA00008361"/>
    </source>
</evidence>
<dbReference type="Gene3D" id="3.40.50.150">
    <property type="entry name" value="Vaccinia Virus protein VP39"/>
    <property type="match status" value="1"/>
</dbReference>
<dbReference type="GO" id="GO:0032259">
    <property type="term" value="P:methylation"/>
    <property type="evidence" value="ECO:0007669"/>
    <property type="project" value="UniProtKB-KW"/>
</dbReference>
<dbReference type="Pfam" id="PF08241">
    <property type="entry name" value="Methyltransf_11"/>
    <property type="match status" value="1"/>
</dbReference>
<dbReference type="RefSeq" id="XP_022147083.1">
    <property type="nucleotide sequence ID" value="XM_022291391.1"/>
</dbReference>
<dbReference type="GO" id="GO:0010287">
    <property type="term" value="C:plastoglobule"/>
    <property type="evidence" value="ECO:0007669"/>
    <property type="project" value="UniProtKB-SubCell"/>
</dbReference>
<evidence type="ECO:0000256" key="5">
    <source>
        <dbReference type="ARBA" id="ARBA00022679"/>
    </source>
</evidence>
<dbReference type="InterPro" id="IPR029063">
    <property type="entry name" value="SAM-dependent_MTases_sf"/>
</dbReference>
<dbReference type="PANTHER" id="PTHR43591:SF46">
    <property type="entry name" value="OS08G0411200 PROTEIN"/>
    <property type="match status" value="1"/>
</dbReference>